<dbReference type="GO" id="GO:0016651">
    <property type="term" value="F:oxidoreductase activity, acting on NAD(P)H"/>
    <property type="evidence" value="ECO:0007669"/>
    <property type="project" value="InterPro"/>
</dbReference>
<dbReference type="eggNOG" id="COG0852">
    <property type="taxonomic scope" value="Bacteria"/>
</dbReference>
<dbReference type="NCBIfam" id="TIGR01961">
    <property type="entry name" value="NuoC_fam"/>
    <property type="match status" value="1"/>
</dbReference>
<dbReference type="GO" id="GO:0008137">
    <property type="term" value="F:NADH dehydrogenase (ubiquinone) activity"/>
    <property type="evidence" value="ECO:0007669"/>
    <property type="project" value="InterPro"/>
</dbReference>
<organism evidence="4 5">
    <name type="scientific">Stigmatella aurantiaca (strain DW4/3-1)</name>
    <dbReference type="NCBI Taxonomy" id="378806"/>
    <lineage>
        <taxon>Bacteria</taxon>
        <taxon>Pseudomonadati</taxon>
        <taxon>Myxococcota</taxon>
        <taxon>Myxococcia</taxon>
        <taxon>Myxococcales</taxon>
        <taxon>Cystobacterineae</taxon>
        <taxon>Archangiaceae</taxon>
        <taxon>Stigmatella</taxon>
    </lineage>
</organism>
<dbReference type="InterPro" id="IPR010218">
    <property type="entry name" value="NADH_DH_suC"/>
</dbReference>
<dbReference type="PANTHER" id="PTHR10884:SF14">
    <property type="entry name" value="NADH DEHYDROGENASE [UBIQUINONE] IRON-SULFUR PROTEIN 3, MITOCHONDRIAL"/>
    <property type="match status" value="1"/>
</dbReference>
<dbReference type="AlphaFoldDB" id="E3FCG2"/>
<dbReference type="KEGG" id="sur:STAUR_3481"/>
<dbReference type="Gene3D" id="3.30.460.80">
    <property type="entry name" value="NADH:ubiquinone oxidoreductase, 30kDa subunit"/>
    <property type="match status" value="1"/>
</dbReference>
<name>E3FCG2_STIAD</name>
<evidence type="ECO:0000313" key="5">
    <source>
        <dbReference type="Proteomes" id="UP000001351"/>
    </source>
</evidence>
<dbReference type="SUPFAM" id="SSF143243">
    <property type="entry name" value="Nqo5-like"/>
    <property type="match status" value="1"/>
</dbReference>
<proteinExistence type="inferred from homology"/>
<evidence type="ECO:0000313" key="4">
    <source>
        <dbReference type="EMBL" id="ADO71271.1"/>
    </source>
</evidence>
<dbReference type="EMBL" id="CP002271">
    <property type="protein sequence ID" value="ADO71271.1"/>
    <property type="molecule type" value="Genomic_DNA"/>
</dbReference>
<gene>
    <name evidence="4" type="primary">nuoC</name>
    <name evidence="4" type="ordered locus">STAUR_3481</name>
</gene>
<dbReference type="Proteomes" id="UP000001351">
    <property type="component" value="Chromosome"/>
</dbReference>
<protein>
    <submittedName>
        <fullName evidence="4">NADH-quinone oxidoreductase</fullName>
        <ecNumber evidence="4">1.6.99.5</ecNumber>
    </submittedName>
</protein>
<dbReference type="Pfam" id="PF00329">
    <property type="entry name" value="Complex1_30kDa"/>
    <property type="match status" value="1"/>
</dbReference>
<sequence length="138" mass="16308">MVAFLKNDPELNFKLFVSADGVDRLHLAENDPRFEVVYFLRSLTLNEHVRLKVRVTETNPEVPSLVPLFKGANWWERFVWDFYGIRFTGHPDLRRILMYEEFQGHPLRKDYALRDRQPLIPERPIKDIFRGPGTSGHS</sequence>
<evidence type="ECO:0000259" key="3">
    <source>
        <dbReference type="Pfam" id="PF00329"/>
    </source>
</evidence>
<keyword evidence="4" id="KW-0560">Oxidoreductase</keyword>
<reference evidence="4 5" key="1">
    <citation type="journal article" date="2011" name="Mol. Biol. Evol.">
        <title>Comparative genomic analysis of fruiting body formation in Myxococcales.</title>
        <authorList>
            <person name="Huntley S."/>
            <person name="Hamann N."/>
            <person name="Wegener-Feldbrugge S."/>
            <person name="Treuner-Lange A."/>
            <person name="Kube M."/>
            <person name="Reinhardt R."/>
            <person name="Klages S."/>
            <person name="Muller R."/>
            <person name="Ronning C.M."/>
            <person name="Nierman W.C."/>
            <person name="Sogaard-Andersen L."/>
        </authorList>
    </citation>
    <scope>NUCLEOTIDE SEQUENCE [LARGE SCALE GENOMIC DNA]</scope>
    <source>
        <strain evidence="4 5">DW4/3-1</strain>
    </source>
</reference>
<evidence type="ECO:0000256" key="2">
    <source>
        <dbReference type="ARBA" id="ARBA00022448"/>
    </source>
</evidence>
<feature type="domain" description="NADH:ubiquinone oxidoreductase 30kDa subunit" evidence="3">
    <location>
        <begin position="2"/>
        <end position="116"/>
    </location>
</feature>
<dbReference type="STRING" id="378806.STAUR_3481"/>
<dbReference type="InterPro" id="IPR001268">
    <property type="entry name" value="NADH_UbQ_OxRdtase_30kDa_su"/>
</dbReference>
<dbReference type="HOGENOM" id="CLU_042628_6_2_7"/>
<keyword evidence="2" id="KW-0813">Transport</keyword>
<comment type="similarity">
    <text evidence="1">Belongs to the complex I 30 kDa subunit family.</text>
</comment>
<accession>E3FCG2</accession>
<evidence type="ECO:0000256" key="1">
    <source>
        <dbReference type="ARBA" id="ARBA00007569"/>
    </source>
</evidence>
<dbReference type="EC" id="1.6.99.5" evidence="4"/>
<dbReference type="PANTHER" id="PTHR10884">
    <property type="entry name" value="NADH DEHYDROGENASE UBIQUINONE IRON-SULFUR PROTEIN 3"/>
    <property type="match status" value="1"/>
</dbReference>
<keyword evidence="5" id="KW-1185">Reference proteome</keyword>
<dbReference type="InterPro" id="IPR037232">
    <property type="entry name" value="NADH_quin_OxRdtase_su_C/D-like"/>
</dbReference>